<keyword evidence="2" id="KW-1185">Reference proteome</keyword>
<comment type="caution">
    <text evidence="1">The sequence shown here is derived from an EMBL/GenBank/DDBJ whole genome shotgun (WGS) entry which is preliminary data.</text>
</comment>
<dbReference type="AlphaFoldDB" id="A0A0D2JMI2"/>
<accession>A0A0D2JMI2</accession>
<protein>
    <submittedName>
        <fullName evidence="1">Uncharacterized protein</fullName>
    </submittedName>
</protein>
<evidence type="ECO:0000313" key="2">
    <source>
        <dbReference type="Proteomes" id="UP000032214"/>
    </source>
</evidence>
<proteinExistence type="predicted"/>
<name>A0A0D2JMI2_9BACT</name>
<dbReference type="EMBL" id="ARQD01000001">
    <property type="protein sequence ID" value="KIX85553.1"/>
    <property type="molecule type" value="Genomic_DNA"/>
</dbReference>
<evidence type="ECO:0000313" key="1">
    <source>
        <dbReference type="EMBL" id="KIX85553.1"/>
    </source>
</evidence>
<reference evidence="1 2" key="1">
    <citation type="journal article" date="2013" name="Proc. Natl. Acad. Sci. U.S.A.">
        <title>Candidate phylum TM6 genome recovered from a hospital sink biofilm provides genomic insights into this uncultivated phylum.</title>
        <authorList>
            <person name="McLean J.S."/>
            <person name="Lombardo M.J."/>
            <person name="Badger J.H."/>
            <person name="Edlund A."/>
            <person name="Novotny M."/>
            <person name="Yee-Greenbaum J."/>
            <person name="Vyahhi N."/>
            <person name="Hall A.P."/>
            <person name="Yang Y."/>
            <person name="Dupont C.L."/>
            <person name="Ziegler M.G."/>
            <person name="Chitsaz H."/>
            <person name="Allen A.E."/>
            <person name="Yooseph S."/>
            <person name="Tesler G."/>
            <person name="Pevzner P.A."/>
            <person name="Friedman R.M."/>
            <person name="Nealson K.H."/>
            <person name="Venter J.C."/>
            <person name="Lasken R.S."/>
        </authorList>
    </citation>
    <scope>NUCLEOTIDE SEQUENCE [LARGE SCALE GENOMIC DNA]</scope>
    <source>
        <strain evidence="1 2">TM6SC1</strain>
    </source>
</reference>
<gene>
    <name evidence="1" type="ORF">J120_01125</name>
</gene>
<organism evidence="1 2">
    <name type="scientific">candidate division TM6 bacterium JCVI TM6SC1</name>
    <dbReference type="NCBI Taxonomy" id="1306947"/>
    <lineage>
        <taxon>Bacteria</taxon>
        <taxon>Candidatus Babelota</taxon>
        <taxon>Vermiphilus</taxon>
    </lineage>
</organism>
<dbReference type="Proteomes" id="UP000032214">
    <property type="component" value="Unassembled WGS sequence"/>
</dbReference>
<sequence length="353" mass="40273">MNYLPLCKKYFYILVIISYNLTIHTAEHTSLPQTNFSTPTHKIIPINTSRTVYLMGITLLKDLYYKVVACFGILFHYYEKLLILKKRTGLSISEDEQCRILGKFFDNKPLSDNETAKILGYMKISFKALQKVADGNYEKACDFFAELFEFTDGNVQCDVIVPEIFDSQGDEPEMSEQEAAGVLTFSEREQLKPKFPLLEDVVGYNSIGDTQNSLQLCPAPANEKMVGPVEFNKFTQSQKGNNQFVSLAKNFLQSFLPRKTQINGLSEFTALANNVVYISQLADKVVRKIATRDEFNIFDKIVNLKSGKEKEDFIAKVYDYLERHYLREIAQDFKMCATVNEAIAQLSKCSKSN</sequence>